<evidence type="ECO:0000256" key="1">
    <source>
        <dbReference type="ARBA" id="ARBA00022737"/>
    </source>
</evidence>
<dbReference type="AlphaFoldDB" id="A0A0U5H728"/>
<feature type="domain" description="Nephrocystin 3-like N-terminal" evidence="2">
    <location>
        <begin position="243"/>
        <end position="370"/>
    </location>
</feature>
<proteinExistence type="predicted"/>
<accession>A0A0U5H728</accession>
<name>A0A0U5H728_ASPCI</name>
<dbReference type="PANTHER" id="PTHR10039:SF16">
    <property type="entry name" value="GPI INOSITOL-DEACYLASE"/>
    <property type="match status" value="1"/>
</dbReference>
<dbReference type="Proteomes" id="UP000054771">
    <property type="component" value="Unassembled WGS sequence"/>
</dbReference>
<evidence type="ECO:0000313" key="4">
    <source>
        <dbReference type="Proteomes" id="UP000054771"/>
    </source>
</evidence>
<dbReference type="Gene3D" id="3.40.50.300">
    <property type="entry name" value="P-loop containing nucleotide triphosphate hydrolases"/>
    <property type="match status" value="1"/>
</dbReference>
<evidence type="ECO:0000259" key="2">
    <source>
        <dbReference type="Pfam" id="PF24883"/>
    </source>
</evidence>
<dbReference type="InterPro" id="IPR027417">
    <property type="entry name" value="P-loop_NTPase"/>
</dbReference>
<dbReference type="PANTHER" id="PTHR10039">
    <property type="entry name" value="AMELOGENIN"/>
    <property type="match status" value="1"/>
</dbReference>
<dbReference type="STRING" id="454130.A0A0U5H728"/>
<dbReference type="EMBL" id="CDMC01000016">
    <property type="protein sequence ID" value="CEL09860.1"/>
    <property type="molecule type" value="Genomic_DNA"/>
</dbReference>
<dbReference type="OMA" id="CHSITAG"/>
<evidence type="ECO:0000313" key="3">
    <source>
        <dbReference type="EMBL" id="CEL09860.1"/>
    </source>
</evidence>
<gene>
    <name evidence="3" type="ORF">ASPCAL12989</name>
</gene>
<organism evidence="3 4">
    <name type="scientific">Aspergillus calidoustus</name>
    <dbReference type="NCBI Taxonomy" id="454130"/>
    <lineage>
        <taxon>Eukaryota</taxon>
        <taxon>Fungi</taxon>
        <taxon>Dikarya</taxon>
        <taxon>Ascomycota</taxon>
        <taxon>Pezizomycotina</taxon>
        <taxon>Eurotiomycetes</taxon>
        <taxon>Eurotiomycetidae</taxon>
        <taxon>Eurotiales</taxon>
        <taxon>Aspergillaceae</taxon>
        <taxon>Aspergillus</taxon>
        <taxon>Aspergillus subgen. Nidulantes</taxon>
    </lineage>
</organism>
<protein>
    <recommendedName>
        <fullName evidence="2">Nephrocystin 3-like N-terminal domain-containing protein</fullName>
    </recommendedName>
</protein>
<keyword evidence="1" id="KW-0677">Repeat</keyword>
<reference evidence="4" key="1">
    <citation type="journal article" date="2016" name="Genome Announc.">
        <title>Draft genome sequences of fungus Aspergillus calidoustus.</title>
        <authorList>
            <person name="Horn F."/>
            <person name="Linde J."/>
            <person name="Mattern D.J."/>
            <person name="Walther G."/>
            <person name="Guthke R."/>
            <person name="Scherlach K."/>
            <person name="Martin K."/>
            <person name="Brakhage A.A."/>
            <person name="Petzke L."/>
            <person name="Valiante V."/>
        </authorList>
    </citation>
    <scope>NUCLEOTIDE SEQUENCE [LARGE SCALE GENOMIC DNA]</scope>
    <source>
        <strain evidence="4">SF006504</strain>
    </source>
</reference>
<dbReference type="Pfam" id="PF24883">
    <property type="entry name" value="NPHP3_N"/>
    <property type="match status" value="1"/>
</dbReference>
<dbReference type="OrthoDB" id="1577640at2759"/>
<sequence length="851" mass="96166">MTDPGSSLAVVSLALQVMQGLLHYYELLKNCDDDVKEIQRSLLWLGNLFTQLDITLRKPNLQAEIANIIRITTKSCEDNVKKLEKLLDRVKKEGTPKGLRSKYKTITRKVLYIYHSKEIQDVTALLTEIREDLRLAIDLLNLDTTATSLDEVRNVNKGLEALRSSIEEKSKRDEESARDAAKKTKMTVVKDCTIQELDNGFWTGHGLVNGKWRGASTFGLQETWGVERQYYEKVRSSILGRKEKHDNLVYFYFSFNDPNRQDLSEFLKSVLAQLCVDDIALDFVEAVCRWHTPSQPSVQILMSTFLEALDLGTKASQGGTASGAPSGKTYIILDGLDEIPYGPKRSRVLKFLEEISRLQNPQVHMIACSRQERDIESVLLSNPQWKPFRISYANVERDLDIYITSQIAADPKLHGQPENIKEEIKDKLVHGADGMFRWASLQMQELRMKRILRSRDIKTTLSSLPKDLDSTYERILTSVDSSLADEATAALKWLACASRPLFLEELAEACIIRPEDTEPFDEYQRFSGYDILELLPGLTRIDPTPDPSTPIRHRYYTVSLAHFSVMEYLSSQRILSGSAFGYYVNISLAQRHIARSCLVYIAHILDIQPTSDHTDTEYPLSLYAYSRWFSHAALISNEYLEDVSASAMDLFTSPRACLKWNAYARRTRHEEAKSDFLTIPFDAYQTPLWPRYYLLCHSITAGNEVIVNRLLDGGLQIRGGSVLGEPLKLAIVAGRENIAKRILAAGYLPSKVEMLFAARCSSEGLLSSVLAKAAAFGLTDMLLAVDTAIVHAKFRNADLLLCQLFHGTLSYRENPNAVPAETRLAKGYAARLLESCQLLTSTFRQEYYSPS</sequence>
<keyword evidence="4" id="KW-1185">Reference proteome</keyword>
<dbReference type="InterPro" id="IPR056884">
    <property type="entry name" value="NPHP3-like_N"/>
</dbReference>